<evidence type="ECO:0000256" key="2">
    <source>
        <dbReference type="ARBA" id="ARBA00004123"/>
    </source>
</evidence>
<keyword evidence="6 13" id="KW-0547">Nucleotide-binding</keyword>
<evidence type="ECO:0000256" key="4">
    <source>
        <dbReference type="ARBA" id="ARBA00022527"/>
    </source>
</evidence>
<feature type="region of interest" description="Disordered" evidence="15">
    <location>
        <begin position="124"/>
        <end position="162"/>
    </location>
</feature>
<feature type="compositionally biased region" description="Basic and acidic residues" evidence="15">
    <location>
        <begin position="433"/>
        <end position="444"/>
    </location>
</feature>
<feature type="region of interest" description="Disordered" evidence="15">
    <location>
        <begin position="511"/>
        <end position="530"/>
    </location>
</feature>
<dbReference type="InterPro" id="IPR013217">
    <property type="entry name" value="Methyltransf_12"/>
</dbReference>
<comment type="catalytic activity">
    <reaction evidence="11">
        <text>L-threonyl-[protein] + ATP = O-phospho-L-threonyl-[protein] + ADP + H(+)</text>
        <dbReference type="Rhea" id="RHEA:46608"/>
        <dbReference type="Rhea" id="RHEA-COMP:11060"/>
        <dbReference type="Rhea" id="RHEA-COMP:11605"/>
        <dbReference type="ChEBI" id="CHEBI:15378"/>
        <dbReference type="ChEBI" id="CHEBI:30013"/>
        <dbReference type="ChEBI" id="CHEBI:30616"/>
        <dbReference type="ChEBI" id="CHEBI:61977"/>
        <dbReference type="ChEBI" id="CHEBI:456216"/>
        <dbReference type="EC" id="2.7.11.1"/>
    </reaction>
</comment>
<feature type="compositionally biased region" description="Low complexity" evidence="15">
    <location>
        <begin position="691"/>
        <end position="703"/>
    </location>
</feature>
<feature type="binding site" evidence="13">
    <location>
        <position position="824"/>
    </location>
    <ligand>
        <name>ATP</name>
        <dbReference type="ChEBI" id="CHEBI:30616"/>
    </ligand>
</feature>
<dbReference type="Pfam" id="PF00069">
    <property type="entry name" value="Pkinase"/>
    <property type="match status" value="1"/>
</dbReference>
<reference evidence="17 18" key="1">
    <citation type="submission" date="2024-01" db="EMBL/GenBank/DDBJ databases">
        <authorList>
            <person name="Alioto T."/>
            <person name="Alioto T."/>
            <person name="Gomez Garrido J."/>
        </authorList>
    </citation>
    <scope>NUCLEOTIDE SEQUENCE [LARGE SCALE GENOMIC DNA]</scope>
</reference>
<dbReference type="PROSITE" id="PS00108">
    <property type="entry name" value="PROTEIN_KINASE_ST"/>
    <property type="match status" value="1"/>
</dbReference>
<dbReference type="SUPFAM" id="SSF56112">
    <property type="entry name" value="Protein kinase-like (PK-like)"/>
    <property type="match status" value="1"/>
</dbReference>
<dbReference type="CDD" id="cd02440">
    <property type="entry name" value="AdoMet_MTases"/>
    <property type="match status" value="1"/>
</dbReference>
<dbReference type="Gene3D" id="3.40.50.150">
    <property type="entry name" value="Vaccinia Virus protein VP39"/>
    <property type="match status" value="1"/>
</dbReference>
<dbReference type="AlphaFoldDB" id="A0AAV1N428"/>
<feature type="compositionally biased region" description="Basic and acidic residues" evidence="15">
    <location>
        <begin position="130"/>
        <end position="149"/>
    </location>
</feature>
<protein>
    <recommendedName>
        <fullName evidence="3">non-specific serine/threonine protein kinase</fullName>
        <ecNumber evidence="3">2.7.11.1</ecNumber>
    </recommendedName>
</protein>
<dbReference type="GO" id="GO:0005634">
    <property type="term" value="C:nucleus"/>
    <property type="evidence" value="ECO:0007669"/>
    <property type="project" value="UniProtKB-SubCell"/>
</dbReference>
<comment type="subcellular location">
    <subcellularLocation>
        <location evidence="2">Nucleus</location>
    </subcellularLocation>
</comment>
<keyword evidence="18" id="KW-1185">Reference proteome</keyword>
<evidence type="ECO:0000256" key="1">
    <source>
        <dbReference type="ARBA" id="ARBA00001946"/>
    </source>
</evidence>
<accession>A0AAV1N428</accession>
<feature type="region of interest" description="Disordered" evidence="15">
    <location>
        <begin position="1081"/>
        <end position="1103"/>
    </location>
</feature>
<keyword evidence="4" id="KW-0723">Serine/threonine-protein kinase</keyword>
<evidence type="ECO:0000256" key="12">
    <source>
        <dbReference type="ARBA" id="ARBA00048679"/>
    </source>
</evidence>
<dbReference type="InterPro" id="IPR011009">
    <property type="entry name" value="Kinase-like_dom_sf"/>
</dbReference>
<evidence type="ECO:0000259" key="16">
    <source>
        <dbReference type="PROSITE" id="PS50011"/>
    </source>
</evidence>
<dbReference type="GO" id="GO:0007059">
    <property type="term" value="P:chromosome segregation"/>
    <property type="evidence" value="ECO:0007669"/>
    <property type="project" value="TreeGrafter"/>
</dbReference>
<dbReference type="EMBL" id="CAWUFR010000015">
    <property type="protein sequence ID" value="CAK6954159.1"/>
    <property type="molecule type" value="Genomic_DNA"/>
</dbReference>
<feature type="compositionally biased region" description="Low complexity" evidence="15">
    <location>
        <begin position="1090"/>
        <end position="1103"/>
    </location>
</feature>
<dbReference type="PROSITE" id="PS00107">
    <property type="entry name" value="PROTEIN_KINASE_ATP"/>
    <property type="match status" value="1"/>
</dbReference>
<dbReference type="GO" id="GO:0005524">
    <property type="term" value="F:ATP binding"/>
    <property type="evidence" value="ECO:0007669"/>
    <property type="project" value="UniProtKB-UniRule"/>
</dbReference>
<evidence type="ECO:0000256" key="14">
    <source>
        <dbReference type="SAM" id="Coils"/>
    </source>
</evidence>
<evidence type="ECO:0000256" key="6">
    <source>
        <dbReference type="ARBA" id="ARBA00022741"/>
    </source>
</evidence>
<dbReference type="EC" id="2.7.11.1" evidence="3"/>
<dbReference type="InterPro" id="IPR017441">
    <property type="entry name" value="Protein_kinase_ATP_BS"/>
</dbReference>
<evidence type="ECO:0000256" key="7">
    <source>
        <dbReference type="ARBA" id="ARBA00022777"/>
    </source>
</evidence>
<comment type="caution">
    <text evidence="17">The sequence shown here is derived from an EMBL/GenBank/DDBJ whole genome shotgun (WGS) entry which is preliminary data.</text>
</comment>
<name>A0AAV1N428_SCOSC</name>
<keyword evidence="8 13" id="KW-0067">ATP-binding</keyword>
<keyword evidence="7" id="KW-0418">Kinase</keyword>
<evidence type="ECO:0000256" key="10">
    <source>
        <dbReference type="ARBA" id="ARBA00023242"/>
    </source>
</evidence>
<dbReference type="PANTHER" id="PTHR22974">
    <property type="entry name" value="MIXED LINEAGE PROTEIN KINASE"/>
    <property type="match status" value="1"/>
</dbReference>
<evidence type="ECO:0000256" key="3">
    <source>
        <dbReference type="ARBA" id="ARBA00012513"/>
    </source>
</evidence>
<evidence type="ECO:0000256" key="8">
    <source>
        <dbReference type="ARBA" id="ARBA00022840"/>
    </source>
</evidence>
<evidence type="ECO:0000256" key="15">
    <source>
        <dbReference type="SAM" id="MobiDB-lite"/>
    </source>
</evidence>
<sequence>MHKLRSLSVAKLADVFSRLSIKLKSTGGRPAAPLGSRILTNHDDIFKHNMWDHVQWTEEDKENAWQKAQENSSVHIPLKEQGKFDTEACQYWNTFYETHQDKFFKDRKWLFLEFPELLPSDAKRQATNRCQDDERAEYPLSGSDREARHQQHSCHTHHNRKTDTTDCQESCQMSFPGQHASFRILEVGCGVGNSVFPIVDSIKETSAFLYCCDFSPRAIQLVKDHPDYDGSVCHAFVHDICKEMASFPFPPQSLDVIMAVFVLSSIHPERMQGVVNQLSTYLKHGGIFLFRDYGRYDFSQLRFKKGRCLSENFYTRGDGTCVYFFTKEEVHDLFSNAGLEEIQNLEDRRLQVNRGKRVTMHRQHTTAVLKAQEGTMEELHSLDPRRQELLEARFMGGVSGSTGGSTGSTSGGTKGLTNNECSNHSFGSLGSSSDKESEGSDVKRGSSPAYSTPEKKQSETSRSRKRKPDMQSESSQGKSIVRGPKISDYFDFQGGNGSSPVRGLPPVIRSPQNSHSHSAQGIAVRQNSSSPTCLSFGDHMTHPKQLAVKFVQTDLTVLKLAALESTKNLDLEKKEGRIDDLLRANCDLRRQIDEQQKLLEKYKERLNKCITMSKKLLIEKSTQEKQACREKSMQDRLRLGHFTTVRHGASFTEQWTDGYAFQNLVKQQEWINQQREDIERQRKLLAKRKPPSSSNSQTPTTNSEPKQRKTKAVNGAESDPFLKPSLPQLLTLAEYHEQEEIFKLRLGHLKKEEAEIQAELERLERVRNLHIRELKRINNEDSSQFKDHPTLNERYLLLHLLGRGGFSEVYKAFDLIEQRYAAVKIHQLNKNWREEKKENYHKHACREYRIHKELDHPRIVKLYDYFSLDTDTFCTVMEYCDGNDLDFYLKQHKLMSEKEARSIVMQIVNALKYLNEIKPPIIHYDLKPGNILLVDGTACGEIKITDFGLSKIMDDDNYGVDGMDLTSQGAGTYWYLPPECFVVGKEPPKISNKVDVWSVGIIFFQCLYGRKPFGHNQSQQDILQENTILKATDIQFPVKPVSSNEAKAFIRRCLAYRKEDRIDVHQLKSDPYLLPHMRRSSSSGNLQMNAAGSGPASSSIISY</sequence>
<dbReference type="PANTHER" id="PTHR22974:SF22">
    <property type="entry name" value="SERINE_THREONINE-PROTEIN KINASE TOUSLED-LIKE 1"/>
    <property type="match status" value="1"/>
</dbReference>
<evidence type="ECO:0000256" key="13">
    <source>
        <dbReference type="PROSITE-ProRule" id="PRU10141"/>
    </source>
</evidence>
<keyword evidence="5" id="KW-0808">Transferase</keyword>
<keyword evidence="9 14" id="KW-0175">Coiled coil</keyword>
<feature type="compositionally biased region" description="Gly residues" evidence="15">
    <location>
        <begin position="397"/>
        <end position="414"/>
    </location>
</feature>
<evidence type="ECO:0000256" key="5">
    <source>
        <dbReference type="ARBA" id="ARBA00022679"/>
    </source>
</evidence>
<comment type="cofactor">
    <cofactor evidence="1">
        <name>Mg(2+)</name>
        <dbReference type="ChEBI" id="CHEBI:18420"/>
    </cofactor>
</comment>
<dbReference type="Pfam" id="PF08242">
    <property type="entry name" value="Methyltransf_12"/>
    <property type="match status" value="1"/>
</dbReference>
<evidence type="ECO:0000313" key="17">
    <source>
        <dbReference type="EMBL" id="CAK6954159.1"/>
    </source>
</evidence>
<dbReference type="FunFam" id="1.10.510.10:FF:000037">
    <property type="entry name" value="Serine/threonine-protein kinase tousled-like 2"/>
    <property type="match status" value="1"/>
</dbReference>
<feature type="compositionally biased region" description="Basic and acidic residues" evidence="15">
    <location>
        <begin position="453"/>
        <end position="462"/>
    </location>
</feature>
<feature type="region of interest" description="Disordered" evidence="15">
    <location>
        <begin position="684"/>
        <end position="719"/>
    </location>
</feature>
<proteinExistence type="predicted"/>
<feature type="coiled-coil region" evidence="14">
    <location>
        <begin position="746"/>
        <end position="780"/>
    </location>
</feature>
<feature type="compositionally biased region" description="Low complexity" evidence="15">
    <location>
        <begin position="422"/>
        <end position="432"/>
    </location>
</feature>
<dbReference type="InterPro" id="IPR000719">
    <property type="entry name" value="Prot_kinase_dom"/>
</dbReference>
<dbReference type="Proteomes" id="UP001314229">
    <property type="component" value="Unassembled WGS sequence"/>
</dbReference>
<dbReference type="InterPro" id="IPR029063">
    <property type="entry name" value="SAM-dependent_MTases_sf"/>
</dbReference>
<gene>
    <name evidence="17" type="ORF">FSCOSCO3_A004401</name>
</gene>
<dbReference type="PROSITE" id="PS50011">
    <property type="entry name" value="PROTEIN_KINASE_DOM"/>
    <property type="match status" value="1"/>
</dbReference>
<evidence type="ECO:0000313" key="18">
    <source>
        <dbReference type="Proteomes" id="UP001314229"/>
    </source>
</evidence>
<dbReference type="SMART" id="SM00220">
    <property type="entry name" value="S_TKc"/>
    <property type="match status" value="1"/>
</dbReference>
<evidence type="ECO:0000256" key="9">
    <source>
        <dbReference type="ARBA" id="ARBA00023054"/>
    </source>
</evidence>
<dbReference type="InterPro" id="IPR008271">
    <property type="entry name" value="Ser/Thr_kinase_AS"/>
</dbReference>
<dbReference type="Gene3D" id="1.10.510.10">
    <property type="entry name" value="Transferase(Phosphotransferase) domain 1"/>
    <property type="match status" value="1"/>
</dbReference>
<feature type="region of interest" description="Disordered" evidence="15">
    <location>
        <begin position="396"/>
        <end position="504"/>
    </location>
</feature>
<dbReference type="GO" id="GO:0004674">
    <property type="term" value="F:protein serine/threonine kinase activity"/>
    <property type="evidence" value="ECO:0007669"/>
    <property type="project" value="UniProtKB-KW"/>
</dbReference>
<organism evidence="17 18">
    <name type="scientific">Scomber scombrus</name>
    <name type="common">Atlantic mackerel</name>
    <name type="synonym">Scomber vernalis</name>
    <dbReference type="NCBI Taxonomy" id="13677"/>
    <lineage>
        <taxon>Eukaryota</taxon>
        <taxon>Metazoa</taxon>
        <taxon>Chordata</taxon>
        <taxon>Craniata</taxon>
        <taxon>Vertebrata</taxon>
        <taxon>Euteleostomi</taxon>
        <taxon>Actinopterygii</taxon>
        <taxon>Neopterygii</taxon>
        <taxon>Teleostei</taxon>
        <taxon>Neoteleostei</taxon>
        <taxon>Acanthomorphata</taxon>
        <taxon>Pelagiaria</taxon>
        <taxon>Scombriformes</taxon>
        <taxon>Scombridae</taxon>
        <taxon>Scomber</taxon>
    </lineage>
</organism>
<dbReference type="GO" id="GO:0035556">
    <property type="term" value="P:intracellular signal transduction"/>
    <property type="evidence" value="ECO:0007669"/>
    <property type="project" value="TreeGrafter"/>
</dbReference>
<comment type="catalytic activity">
    <reaction evidence="12">
        <text>L-seryl-[protein] + ATP = O-phospho-L-seryl-[protein] + ADP + H(+)</text>
        <dbReference type="Rhea" id="RHEA:17989"/>
        <dbReference type="Rhea" id="RHEA-COMP:9863"/>
        <dbReference type="Rhea" id="RHEA-COMP:11604"/>
        <dbReference type="ChEBI" id="CHEBI:15378"/>
        <dbReference type="ChEBI" id="CHEBI:29999"/>
        <dbReference type="ChEBI" id="CHEBI:30616"/>
        <dbReference type="ChEBI" id="CHEBI:83421"/>
        <dbReference type="ChEBI" id="CHEBI:456216"/>
        <dbReference type="EC" id="2.7.11.1"/>
    </reaction>
</comment>
<dbReference type="SUPFAM" id="SSF53335">
    <property type="entry name" value="S-adenosyl-L-methionine-dependent methyltransferases"/>
    <property type="match status" value="1"/>
</dbReference>
<keyword evidence="10" id="KW-0539">Nucleus</keyword>
<feature type="domain" description="Protein kinase" evidence="16">
    <location>
        <begin position="795"/>
        <end position="1073"/>
    </location>
</feature>
<feature type="compositionally biased region" description="Basic residues" evidence="15">
    <location>
        <begin position="150"/>
        <end position="160"/>
    </location>
</feature>
<evidence type="ECO:0000256" key="11">
    <source>
        <dbReference type="ARBA" id="ARBA00047899"/>
    </source>
</evidence>